<comment type="caution">
    <text evidence="1">The sequence shown here is derived from an EMBL/GenBank/DDBJ whole genome shotgun (WGS) entry which is preliminary data.</text>
</comment>
<protein>
    <recommendedName>
        <fullName evidence="3">F-box domain-containing protein</fullName>
    </recommendedName>
</protein>
<sequence length="767" mass="86081">MASMTLPEDLYEHLIHSYCPYAVQRLDGAIQYARPDDEDWSSHDERQQTARELRSLAGAIGCVPLRLVCKRWRAIIDKHMAATHQSLFGVRPCAVAATPQLTPVDAADAEARFVGQPPSDAPDSVTGPWNAAELDDGTGTLVYSHAHRAAARRLHACLAWRSAALQRDYPDYTEYDMYFRGSLAWTGFLAAASHLPWRLDAHHIYIDRTMASPDEFADEEWPERYYFDGAGHWGEEMDALLNFARDLLPDSPLCHGLHVIQHLPETEALPAGERSRYDLMGRPTKYVHREGEPRGGALLVDEQAGESLCGRPPGEVLEGACLFSFRADGADSCTPDKWDSRYTEHEYQFGEHLRRRGGRAWRAADLAHGFARCYSNAEVVLDEVRFEHEAVSYARCEHCDPDGDEDAPRARNATAHLIFRLLTDEPGGRGASERTRARAPWTPPAPESCPRDPWKAYSCMRLVISGTVHGLPCAVPVERLDRDSPLRVEREERVLWKMAELDAALPACPHAADDGGESVTVQDYELRRNKWLSAYSPAELPRVSFAESVLVRDEKELAEPLQDIYASLKTLQPGLTWGCRGEVAWADVRLVHAVLRESNLLVAAKLADKQELVPPRQALRASLRAMGFGEWDDERLTAAIKATNHRSWEKKTPVTFQNPWNIRFLRIPPSWPVVGVEQAARPVRSSFTCECARCRFDAACGRDQEARRIGDLATGERWGDLEDGDYAAKNRAGRACDALRAQLPLYTHAENPRHYGGDDRKKFLVVK</sequence>
<organism evidence="1 2">
    <name type="scientific">Pelagomonas calceolata</name>
    <dbReference type="NCBI Taxonomy" id="35677"/>
    <lineage>
        <taxon>Eukaryota</taxon>
        <taxon>Sar</taxon>
        <taxon>Stramenopiles</taxon>
        <taxon>Ochrophyta</taxon>
        <taxon>Pelagophyceae</taxon>
        <taxon>Pelagomonadales</taxon>
        <taxon>Pelagomonadaceae</taxon>
        <taxon>Pelagomonas</taxon>
    </lineage>
</organism>
<dbReference type="AlphaFoldDB" id="A0A8J2SEV9"/>
<dbReference type="Proteomes" id="UP000789595">
    <property type="component" value="Unassembled WGS sequence"/>
</dbReference>
<reference evidence="1" key="1">
    <citation type="submission" date="2021-11" db="EMBL/GenBank/DDBJ databases">
        <authorList>
            <consortium name="Genoscope - CEA"/>
            <person name="William W."/>
        </authorList>
    </citation>
    <scope>NUCLEOTIDE SEQUENCE</scope>
</reference>
<gene>
    <name evidence="1" type="ORF">PECAL_2P16060</name>
</gene>
<dbReference type="EMBL" id="CAKKNE010000002">
    <property type="protein sequence ID" value="CAH0368538.1"/>
    <property type="molecule type" value="Genomic_DNA"/>
</dbReference>
<name>A0A8J2SEV9_9STRA</name>
<proteinExistence type="predicted"/>
<accession>A0A8J2SEV9</accession>
<evidence type="ECO:0008006" key="3">
    <source>
        <dbReference type="Google" id="ProtNLM"/>
    </source>
</evidence>
<evidence type="ECO:0000313" key="2">
    <source>
        <dbReference type="Proteomes" id="UP000789595"/>
    </source>
</evidence>
<keyword evidence="2" id="KW-1185">Reference proteome</keyword>
<evidence type="ECO:0000313" key="1">
    <source>
        <dbReference type="EMBL" id="CAH0368538.1"/>
    </source>
</evidence>